<dbReference type="OMA" id="LTFYTCR"/>
<dbReference type="GO" id="GO:0008509">
    <property type="term" value="F:monoatomic anion transmembrane transporter activity"/>
    <property type="evidence" value="ECO:0007669"/>
    <property type="project" value="InterPro"/>
</dbReference>
<evidence type="ECO:0000256" key="14">
    <source>
        <dbReference type="ARBA" id="ARBA00023201"/>
    </source>
</evidence>
<feature type="compositionally biased region" description="Basic residues" evidence="16">
    <location>
        <begin position="65"/>
        <end position="82"/>
    </location>
</feature>
<feature type="region of interest" description="Disordered" evidence="16">
    <location>
        <begin position="285"/>
        <end position="362"/>
    </location>
</feature>
<dbReference type="InterPro" id="IPR011531">
    <property type="entry name" value="HCO3_transpt-like_TM_dom"/>
</dbReference>
<evidence type="ECO:0000256" key="1">
    <source>
        <dbReference type="ARBA" id="ARBA00004187"/>
    </source>
</evidence>
<evidence type="ECO:0000256" key="2">
    <source>
        <dbReference type="ARBA" id="ARBA00004221"/>
    </source>
</evidence>
<reference evidence="19" key="2">
    <citation type="submission" date="2025-09" db="UniProtKB">
        <authorList>
            <consortium name="Ensembl"/>
        </authorList>
    </citation>
    <scope>IDENTIFICATION</scope>
</reference>
<reference evidence="19" key="1">
    <citation type="submission" date="2025-08" db="UniProtKB">
        <authorList>
            <consortium name="Ensembl"/>
        </authorList>
    </citation>
    <scope>IDENTIFICATION</scope>
</reference>
<feature type="transmembrane region" description="Helical" evidence="15">
    <location>
        <begin position="862"/>
        <end position="881"/>
    </location>
</feature>
<evidence type="ECO:0000259" key="17">
    <source>
        <dbReference type="Pfam" id="PF00955"/>
    </source>
</evidence>
<dbReference type="GO" id="GO:0051453">
    <property type="term" value="P:regulation of intracellular pH"/>
    <property type="evidence" value="ECO:0007669"/>
    <property type="project" value="TreeGrafter"/>
</dbReference>
<feature type="transmembrane region" description="Helical" evidence="15">
    <location>
        <begin position="595"/>
        <end position="616"/>
    </location>
</feature>
<keyword evidence="20" id="KW-1185">Reference proteome</keyword>
<feature type="transmembrane region" description="Helical" evidence="15">
    <location>
        <begin position="561"/>
        <end position="583"/>
    </location>
</feature>
<feature type="compositionally biased region" description="Low complexity" evidence="16">
    <location>
        <begin position="294"/>
        <end position="304"/>
    </location>
</feature>
<dbReference type="GO" id="GO:0016324">
    <property type="term" value="C:apical plasma membrane"/>
    <property type="evidence" value="ECO:0007669"/>
    <property type="project" value="UniProtKB-SubCell"/>
</dbReference>
<organism evidence="19 20">
    <name type="scientific">Salmo trutta</name>
    <name type="common">Brown trout</name>
    <dbReference type="NCBI Taxonomy" id="8032"/>
    <lineage>
        <taxon>Eukaryota</taxon>
        <taxon>Metazoa</taxon>
        <taxon>Chordata</taxon>
        <taxon>Craniata</taxon>
        <taxon>Vertebrata</taxon>
        <taxon>Euteleostomi</taxon>
        <taxon>Actinopterygii</taxon>
        <taxon>Neopterygii</taxon>
        <taxon>Teleostei</taxon>
        <taxon>Protacanthopterygii</taxon>
        <taxon>Salmoniformes</taxon>
        <taxon>Salmonidae</taxon>
        <taxon>Salmoninae</taxon>
        <taxon>Salmo</taxon>
    </lineage>
</organism>
<dbReference type="PRINTS" id="PR01231">
    <property type="entry name" value="HCO3TRNSPORT"/>
</dbReference>
<evidence type="ECO:0000256" key="3">
    <source>
        <dbReference type="ARBA" id="ARBA00004651"/>
    </source>
</evidence>
<dbReference type="PANTHER" id="PTHR11453:SF105">
    <property type="entry name" value="SODIUM BICARBONATE COTRANSPORTER 3"/>
    <property type="match status" value="1"/>
</dbReference>
<evidence type="ECO:0000256" key="12">
    <source>
        <dbReference type="ARBA" id="ARBA00023157"/>
    </source>
</evidence>
<keyword evidence="8 15" id="KW-1133">Transmembrane helix</keyword>
<dbReference type="Gene3D" id="1.10.287.570">
    <property type="entry name" value="Helical hairpin bin"/>
    <property type="match status" value="1"/>
</dbReference>
<evidence type="ECO:0000256" key="8">
    <source>
        <dbReference type="ARBA" id="ARBA00022989"/>
    </source>
</evidence>
<evidence type="ECO:0000256" key="7">
    <source>
        <dbReference type="ARBA" id="ARBA00022692"/>
    </source>
</evidence>
<feature type="region of interest" description="Disordered" evidence="16">
    <location>
        <begin position="1112"/>
        <end position="1131"/>
    </location>
</feature>
<dbReference type="GO" id="GO:0016323">
    <property type="term" value="C:basolateral plasma membrane"/>
    <property type="evidence" value="ECO:0007669"/>
    <property type="project" value="UniProtKB-SubCell"/>
</dbReference>
<feature type="domain" description="Band 3 cytoplasmic" evidence="18">
    <location>
        <begin position="360"/>
        <end position="485"/>
    </location>
</feature>
<comment type="similarity">
    <text evidence="4 15">Belongs to the anion exchanger (TC 2.A.31) family.</text>
</comment>
<comment type="subcellular location">
    <subcellularLocation>
        <location evidence="2">Apical cell membrane</location>
    </subcellularLocation>
    <subcellularLocation>
        <location evidence="1">Basolateral cell membrane</location>
    </subcellularLocation>
    <subcellularLocation>
        <location evidence="3">Cell membrane</location>
        <topology evidence="3">Multi-pass membrane protein</topology>
    </subcellularLocation>
    <subcellularLocation>
        <location evidence="15">Membrane</location>
        <topology evidence="15">Multi-pass membrane protein</topology>
    </subcellularLocation>
</comment>
<keyword evidence="14" id="KW-0739">Sodium transport</keyword>
<feature type="domain" description="Band 3 cytoplasmic" evidence="18">
    <location>
        <begin position="119"/>
        <end position="256"/>
    </location>
</feature>
<keyword evidence="13" id="KW-0325">Glycoprotein</keyword>
<dbReference type="GO" id="GO:0008510">
    <property type="term" value="F:sodium:bicarbonate symporter activity"/>
    <property type="evidence" value="ECO:0007669"/>
    <property type="project" value="TreeGrafter"/>
</dbReference>
<evidence type="ECO:0000313" key="20">
    <source>
        <dbReference type="Proteomes" id="UP000472277"/>
    </source>
</evidence>
<keyword evidence="12" id="KW-1015">Disulfide bond</keyword>
<dbReference type="Proteomes" id="UP000472277">
    <property type="component" value="Chromosome 37"/>
</dbReference>
<feature type="transmembrane region" description="Helical" evidence="15">
    <location>
        <begin position="648"/>
        <end position="671"/>
    </location>
</feature>
<feature type="compositionally biased region" description="Basic and acidic residues" evidence="16">
    <location>
        <begin position="83"/>
        <end position="94"/>
    </location>
</feature>
<dbReference type="AlphaFoldDB" id="A0A674C885"/>
<evidence type="ECO:0000256" key="11">
    <source>
        <dbReference type="ARBA" id="ARBA00023136"/>
    </source>
</evidence>
<dbReference type="InterPro" id="IPR016152">
    <property type="entry name" value="PTrfase/Anion_transptr"/>
</dbReference>
<dbReference type="SUPFAM" id="SSF55804">
    <property type="entry name" value="Phoshotransferase/anion transport protein"/>
    <property type="match status" value="1"/>
</dbReference>
<gene>
    <name evidence="19" type="primary">LOC115176761</name>
</gene>
<keyword evidence="10 15" id="KW-0406">Ion transport</keyword>
<keyword evidence="11 15" id="KW-0472">Membrane</keyword>
<dbReference type="Pfam" id="PF07565">
    <property type="entry name" value="Band_3_cyto"/>
    <property type="match status" value="2"/>
</dbReference>
<dbReference type="FunFam" id="3.40.930.10:FF:000001">
    <property type="entry name" value="Anion exchange protein"/>
    <property type="match status" value="1"/>
</dbReference>
<evidence type="ECO:0000256" key="4">
    <source>
        <dbReference type="ARBA" id="ARBA00010993"/>
    </source>
</evidence>
<dbReference type="PANTHER" id="PTHR11453">
    <property type="entry name" value="ANION EXCHANGE PROTEIN"/>
    <property type="match status" value="1"/>
</dbReference>
<keyword evidence="5 15" id="KW-0813">Transport</keyword>
<dbReference type="GO" id="GO:0005452">
    <property type="term" value="F:solute:inorganic anion antiporter activity"/>
    <property type="evidence" value="ECO:0007669"/>
    <property type="project" value="InterPro"/>
</dbReference>
<evidence type="ECO:0000256" key="13">
    <source>
        <dbReference type="ARBA" id="ARBA00023180"/>
    </source>
</evidence>
<evidence type="ECO:0000313" key="19">
    <source>
        <dbReference type="Ensembl" id="ENSSTUP00000079588.1"/>
    </source>
</evidence>
<protein>
    <recommendedName>
        <fullName evidence="15">Anion exchange protein</fullName>
    </recommendedName>
</protein>
<feature type="region of interest" description="Disordered" evidence="16">
    <location>
        <begin position="63"/>
        <end position="101"/>
    </location>
</feature>
<keyword evidence="6" id="KW-1003">Cell membrane</keyword>
<feature type="transmembrane region" description="Helical" evidence="15">
    <location>
        <begin position="678"/>
        <end position="696"/>
    </location>
</feature>
<evidence type="ECO:0000256" key="6">
    <source>
        <dbReference type="ARBA" id="ARBA00022475"/>
    </source>
</evidence>
<keyword evidence="9" id="KW-0915">Sodium</keyword>
<feature type="transmembrane region" description="Helical" evidence="15">
    <location>
        <begin position="814"/>
        <end position="832"/>
    </location>
</feature>
<dbReference type="NCBIfam" id="TIGR00834">
    <property type="entry name" value="ae"/>
    <property type="match status" value="1"/>
</dbReference>
<accession>A0A674C885</accession>
<evidence type="ECO:0000259" key="18">
    <source>
        <dbReference type="Pfam" id="PF07565"/>
    </source>
</evidence>
<keyword evidence="7 15" id="KW-0812">Transmembrane</keyword>
<evidence type="ECO:0000256" key="16">
    <source>
        <dbReference type="SAM" id="MobiDB-lite"/>
    </source>
</evidence>
<feature type="transmembrane region" description="Helical" evidence="15">
    <location>
        <begin position="988"/>
        <end position="1007"/>
    </location>
</feature>
<feature type="transmembrane region" description="Helical" evidence="15">
    <location>
        <begin position="776"/>
        <end position="794"/>
    </location>
</feature>
<evidence type="ECO:0000256" key="5">
    <source>
        <dbReference type="ARBA" id="ARBA00022448"/>
    </source>
</evidence>
<dbReference type="Pfam" id="PF00955">
    <property type="entry name" value="HCO3_cotransp"/>
    <property type="match status" value="1"/>
</dbReference>
<evidence type="ECO:0000256" key="10">
    <source>
        <dbReference type="ARBA" id="ARBA00023065"/>
    </source>
</evidence>
<dbReference type="GeneTree" id="ENSGT00940000157045"/>
<name>A0A674C885_SALTR</name>
<feature type="domain" description="Bicarbonate transporter-like transmembrane" evidence="17">
    <location>
        <begin position="532"/>
        <end position="1091"/>
    </location>
</feature>
<dbReference type="FunFam" id="1.10.287.570:FF:000001">
    <property type="entry name" value="Anion exchange protein"/>
    <property type="match status" value="1"/>
</dbReference>
<feature type="region of interest" description="Disordered" evidence="16">
    <location>
        <begin position="487"/>
        <end position="523"/>
    </location>
</feature>
<feature type="transmembrane region" description="Helical" evidence="15">
    <location>
        <begin position="1046"/>
        <end position="1070"/>
    </location>
</feature>
<evidence type="ECO:0000256" key="9">
    <source>
        <dbReference type="ARBA" id="ARBA00023053"/>
    </source>
</evidence>
<proteinExistence type="inferred from homology"/>
<dbReference type="Ensembl" id="ENSSTUT00000084723.1">
    <property type="protein sequence ID" value="ENSSTUP00000079588.1"/>
    <property type="gene ID" value="ENSSTUG00000027646.1"/>
</dbReference>
<sequence length="1131" mass="126583">MDFWGDIVNLKTTSAAKAPCVGNDDEAVVDLGKTSSTIHTNFEKEELESHRAVYVGVHVPLGRETKRRHHRHRGHRHHRKRRDRSDREDGRESPSYDTPSQRVQFILGTEDDDEEHMPHDLFTELDELFFRDGHVYEWRETARWLKFEEDVEDGGERWSKPYVATLSLHSLFELRSCILNGTVMLDMRANSIEEIADMVIDSMVASAQLEEGLRQKVREAMLKRHHHQNEKKLSNRIPLVRSFADIGKKQSDPHLLERNGEGPLCTSPFSSSALYPLISSIHLPPLPPQGSPGGLSSSAASCSAPAPPPPPLSTRQNTPPLTHPDPPLPACLLASPQSAPGNLENSKPSESRINGGSRENSTVDFSKVDMNFMKKIPPGAEASNVLVGEVEFLERPIIAFIRLSPAVLLTGLTEVPVPTRFLFLLLGPFGKGPQYHEIGRSIATLMTDEVFHDVAYKAKDRNDLLSGIDEFLDQVTVLPPGEWDPTIRIEPPKSVPSQDKRKMPSLPNGSAHNESFKEDQHQAGPELQRTGRIFGGLVMDLRRKAPFLWSDIRDALSLQCLASVLFLYCACMSPVITFGGLLGEATKGNISAIESLFGASLTGVAFSMFAGQPLTILGSTGPVLVFEKILFKFCSDYDLSYLSLRTSIGLWTAFLCLVLVATDASSLVCYITRFTEEAFAALICIIFIYEALEKLVHLGELYPINMNNKLDNLTFYICQCSPPVNATPEIQQVWNHSGVAPESISWTQLDVDDCSRLRGEFVGPACGHHGPYIPDVLFWSVILFFTTFFLSSFLKQFKTKLYFPTKVRSTISDFAVFLTIMIMVLVDYLVGIPSPKLNVPDRFQPTSENRGWLISPLGTNPWWTMLAAAIPALLCTILIFMDQQITAVIINRKEHKLKKGCGYHLDLLVVSVMLGVCSIMGLPWFVAATVLSISHVNSLKLESECSAPGEQPKFLGIREQRVTSFMIFILMGCSVFMTSVLKFIPMPVLYGVFLYMGVSSLKGIQFFDRIKLFCMPAKHQPDLIYLRYVPLWKVHVFTLVQLTCLVLLWVIKASAAAVVFPMMVLALVFIRKLLDLCFTNRELSWLDDLMPESKKKKEDDKKKKAKEVRVQLFSQTPAEKTCSHPSQKITP</sequence>
<dbReference type="InterPro" id="IPR003020">
    <property type="entry name" value="HCO3_transpt_euk"/>
</dbReference>
<feature type="transmembrane region" description="Helical" evidence="15">
    <location>
        <begin position="902"/>
        <end position="926"/>
    </location>
</feature>
<evidence type="ECO:0000256" key="15">
    <source>
        <dbReference type="RuleBase" id="RU362035"/>
    </source>
</evidence>
<dbReference type="Gene3D" id="3.40.930.10">
    <property type="entry name" value="Mannitol-specific EII, Chain A"/>
    <property type="match status" value="1"/>
</dbReference>
<dbReference type="InterPro" id="IPR013769">
    <property type="entry name" value="Band3_cytoplasmic_dom"/>
</dbReference>
<feature type="transmembrane region" description="Helical" evidence="15">
    <location>
        <begin position="962"/>
        <end position="981"/>
    </location>
</feature>
<feature type="compositionally biased region" description="Polar residues" evidence="16">
    <location>
        <begin position="335"/>
        <end position="362"/>
    </location>
</feature>